<name>A0A844G0L6_9BACT</name>
<dbReference type="InterPro" id="IPR012902">
    <property type="entry name" value="N_methyl_site"/>
</dbReference>
<dbReference type="Pfam" id="PF07596">
    <property type="entry name" value="SBP_bac_10"/>
    <property type="match status" value="1"/>
</dbReference>
<dbReference type="RefSeq" id="WP_154418076.1">
    <property type="nucleotide sequence ID" value="NZ_CALXOB010000020.1"/>
</dbReference>
<dbReference type="GO" id="GO:0015628">
    <property type="term" value="P:protein secretion by the type II secretion system"/>
    <property type="evidence" value="ECO:0007669"/>
    <property type="project" value="InterPro"/>
</dbReference>
<reference evidence="4 5" key="1">
    <citation type="submission" date="2019-08" db="EMBL/GenBank/DDBJ databases">
        <title>In-depth cultivation of the pig gut microbiome towards novel bacterial diversity and tailored functional studies.</title>
        <authorList>
            <person name="Wylensek D."/>
            <person name="Hitch T.C.A."/>
            <person name="Clavel T."/>
        </authorList>
    </citation>
    <scope>NUCLEOTIDE SEQUENCE [LARGE SCALE GENOMIC DNA]</scope>
    <source>
        <strain evidence="4 5">BBE-744-WT-12</strain>
    </source>
</reference>
<organism evidence="4 5">
    <name type="scientific">Victivallis lenta</name>
    <dbReference type="NCBI Taxonomy" id="2606640"/>
    <lineage>
        <taxon>Bacteria</taxon>
        <taxon>Pseudomonadati</taxon>
        <taxon>Lentisphaerota</taxon>
        <taxon>Lentisphaeria</taxon>
        <taxon>Victivallales</taxon>
        <taxon>Victivallaceae</taxon>
        <taxon>Victivallis</taxon>
    </lineage>
</organism>
<dbReference type="PROSITE" id="PS00409">
    <property type="entry name" value="PROKAR_NTER_METHYL"/>
    <property type="match status" value="1"/>
</dbReference>
<dbReference type="PANTHER" id="PTHR30093">
    <property type="entry name" value="GENERAL SECRETION PATHWAY PROTEIN G"/>
    <property type="match status" value="1"/>
</dbReference>
<evidence type="ECO:0000313" key="5">
    <source>
        <dbReference type="Proteomes" id="UP000435649"/>
    </source>
</evidence>
<dbReference type="Gene3D" id="3.30.700.10">
    <property type="entry name" value="Glycoprotein, Type 4 Pilin"/>
    <property type="match status" value="1"/>
</dbReference>
<keyword evidence="1" id="KW-0488">Methylation</keyword>
<keyword evidence="5" id="KW-1185">Reference proteome</keyword>
<gene>
    <name evidence="4" type="ORF">FYJ85_09105</name>
</gene>
<dbReference type="InterPro" id="IPR011453">
    <property type="entry name" value="DUF1559"/>
</dbReference>
<dbReference type="GO" id="GO:0015627">
    <property type="term" value="C:type II protein secretion system complex"/>
    <property type="evidence" value="ECO:0007669"/>
    <property type="project" value="InterPro"/>
</dbReference>
<evidence type="ECO:0000256" key="1">
    <source>
        <dbReference type="ARBA" id="ARBA00022481"/>
    </source>
</evidence>
<proteinExistence type="predicted"/>
<evidence type="ECO:0000313" key="4">
    <source>
        <dbReference type="EMBL" id="MST97200.1"/>
    </source>
</evidence>
<feature type="transmembrane region" description="Helical" evidence="2">
    <location>
        <begin position="6"/>
        <end position="29"/>
    </location>
</feature>
<dbReference type="PRINTS" id="PR00813">
    <property type="entry name" value="BCTERIALGSPG"/>
</dbReference>
<evidence type="ECO:0000259" key="3">
    <source>
        <dbReference type="Pfam" id="PF07596"/>
    </source>
</evidence>
<accession>A0A844G0L6</accession>
<keyword evidence="2" id="KW-0472">Membrane</keyword>
<dbReference type="Proteomes" id="UP000435649">
    <property type="component" value="Unassembled WGS sequence"/>
</dbReference>
<dbReference type="Pfam" id="PF07963">
    <property type="entry name" value="N_methyl"/>
    <property type="match status" value="1"/>
</dbReference>
<evidence type="ECO:0000256" key="2">
    <source>
        <dbReference type="SAM" id="Phobius"/>
    </source>
</evidence>
<protein>
    <submittedName>
        <fullName evidence="4">Prepilin-type N-terminal cleavage/methylation domain-containing protein</fullName>
    </submittedName>
</protein>
<dbReference type="InterPro" id="IPR000983">
    <property type="entry name" value="Bac_GSPG_pilin"/>
</dbReference>
<dbReference type="EMBL" id="VUNS01000008">
    <property type="protein sequence ID" value="MST97200.1"/>
    <property type="molecule type" value="Genomic_DNA"/>
</dbReference>
<dbReference type="SUPFAM" id="SSF54523">
    <property type="entry name" value="Pili subunits"/>
    <property type="match status" value="1"/>
</dbReference>
<dbReference type="NCBIfam" id="TIGR02532">
    <property type="entry name" value="IV_pilin_GFxxxE"/>
    <property type="match status" value="1"/>
</dbReference>
<feature type="domain" description="DUF1559" evidence="3">
    <location>
        <begin position="31"/>
        <end position="57"/>
    </location>
</feature>
<sequence>MQRKGFTLIELLVVIAIIAILASMLLPALNQAREKARSSACMNNMKQMGMAFRLYVDDNDDFLVFQDNEGGSFRAWTQRILSDKDATRYAAWETAQCPSDAKKMLYTACFGISGMAEYNYDADYTGNRDMGNGVGKGDYIGRNFLVRHDGRNDMRFYKIGRLNHPSDTISYGDTYNTAYQNGAWYFTPSAYKESQEIGFMRRHAGRGNVLFYDGHCVSLDKSGLRATGSAVTVSYNSAGGKE</sequence>
<keyword evidence="2" id="KW-0812">Transmembrane</keyword>
<keyword evidence="2" id="KW-1133">Transmembrane helix</keyword>
<comment type="caution">
    <text evidence="4">The sequence shown here is derived from an EMBL/GenBank/DDBJ whole genome shotgun (WGS) entry which is preliminary data.</text>
</comment>
<dbReference type="InterPro" id="IPR045584">
    <property type="entry name" value="Pilin-like"/>
</dbReference>
<dbReference type="AlphaFoldDB" id="A0A844G0L6"/>